<feature type="compositionally biased region" description="Basic and acidic residues" evidence="1">
    <location>
        <begin position="81"/>
        <end position="98"/>
    </location>
</feature>
<feature type="region of interest" description="Disordered" evidence="1">
    <location>
        <begin position="78"/>
        <end position="102"/>
    </location>
</feature>
<name>A0ABR2LN39_9ASPA</name>
<proteinExistence type="predicted"/>
<feature type="compositionally biased region" description="Polar residues" evidence="1">
    <location>
        <begin position="38"/>
        <end position="55"/>
    </location>
</feature>
<dbReference type="Proteomes" id="UP001412067">
    <property type="component" value="Unassembled WGS sequence"/>
</dbReference>
<accession>A0ABR2LN39</accession>
<gene>
    <name evidence="2" type="ORF">KSP40_PGU010357</name>
</gene>
<comment type="caution">
    <text evidence="2">The sequence shown here is derived from an EMBL/GenBank/DDBJ whole genome shotgun (WGS) entry which is preliminary data.</text>
</comment>
<sequence length="122" mass="13905">MFLRGNKSKEAEQIQTCYGHHLTSDHYHPWTHKENALAGSTRTQPSKVNTSSSSTHPDDFFADLAELDPDPMNIVFPKGFVGDKMDHERKNGSSDSSKKAMNPFDMFDWEERDAFGEERRGL</sequence>
<evidence type="ECO:0000256" key="1">
    <source>
        <dbReference type="SAM" id="MobiDB-lite"/>
    </source>
</evidence>
<dbReference type="EMBL" id="JBBWWR010000017">
    <property type="protein sequence ID" value="KAK8945720.1"/>
    <property type="molecule type" value="Genomic_DNA"/>
</dbReference>
<organism evidence="2 3">
    <name type="scientific">Platanthera guangdongensis</name>
    <dbReference type="NCBI Taxonomy" id="2320717"/>
    <lineage>
        <taxon>Eukaryota</taxon>
        <taxon>Viridiplantae</taxon>
        <taxon>Streptophyta</taxon>
        <taxon>Embryophyta</taxon>
        <taxon>Tracheophyta</taxon>
        <taxon>Spermatophyta</taxon>
        <taxon>Magnoliopsida</taxon>
        <taxon>Liliopsida</taxon>
        <taxon>Asparagales</taxon>
        <taxon>Orchidaceae</taxon>
        <taxon>Orchidoideae</taxon>
        <taxon>Orchideae</taxon>
        <taxon>Orchidinae</taxon>
        <taxon>Platanthera</taxon>
    </lineage>
</organism>
<evidence type="ECO:0000313" key="3">
    <source>
        <dbReference type="Proteomes" id="UP001412067"/>
    </source>
</evidence>
<keyword evidence="3" id="KW-1185">Reference proteome</keyword>
<protein>
    <submittedName>
        <fullName evidence="2">Uncharacterized protein</fullName>
    </submittedName>
</protein>
<evidence type="ECO:0000313" key="2">
    <source>
        <dbReference type="EMBL" id="KAK8945720.1"/>
    </source>
</evidence>
<reference evidence="2 3" key="1">
    <citation type="journal article" date="2022" name="Nat. Plants">
        <title>Genomes of leafy and leafless Platanthera orchids illuminate the evolution of mycoheterotrophy.</title>
        <authorList>
            <person name="Li M.H."/>
            <person name="Liu K.W."/>
            <person name="Li Z."/>
            <person name="Lu H.C."/>
            <person name="Ye Q.L."/>
            <person name="Zhang D."/>
            <person name="Wang J.Y."/>
            <person name="Li Y.F."/>
            <person name="Zhong Z.M."/>
            <person name="Liu X."/>
            <person name="Yu X."/>
            <person name="Liu D.K."/>
            <person name="Tu X.D."/>
            <person name="Liu B."/>
            <person name="Hao Y."/>
            <person name="Liao X.Y."/>
            <person name="Jiang Y.T."/>
            <person name="Sun W.H."/>
            <person name="Chen J."/>
            <person name="Chen Y.Q."/>
            <person name="Ai Y."/>
            <person name="Zhai J.W."/>
            <person name="Wu S.S."/>
            <person name="Zhou Z."/>
            <person name="Hsiao Y.Y."/>
            <person name="Wu W.L."/>
            <person name="Chen Y.Y."/>
            <person name="Lin Y.F."/>
            <person name="Hsu J.L."/>
            <person name="Li C.Y."/>
            <person name="Wang Z.W."/>
            <person name="Zhao X."/>
            <person name="Zhong W.Y."/>
            <person name="Ma X.K."/>
            <person name="Ma L."/>
            <person name="Huang J."/>
            <person name="Chen G.Z."/>
            <person name="Huang M.Z."/>
            <person name="Huang L."/>
            <person name="Peng D.H."/>
            <person name="Luo Y.B."/>
            <person name="Zou S.Q."/>
            <person name="Chen S.P."/>
            <person name="Lan S."/>
            <person name="Tsai W.C."/>
            <person name="Van de Peer Y."/>
            <person name="Liu Z.J."/>
        </authorList>
    </citation>
    <scope>NUCLEOTIDE SEQUENCE [LARGE SCALE GENOMIC DNA]</scope>
    <source>
        <strain evidence="2">Lor288</strain>
    </source>
</reference>
<feature type="region of interest" description="Disordered" evidence="1">
    <location>
        <begin position="29"/>
        <end position="59"/>
    </location>
</feature>